<dbReference type="InterPro" id="IPR011249">
    <property type="entry name" value="Metalloenz_LuxS/M16"/>
</dbReference>
<proteinExistence type="inferred from homology"/>
<dbReference type="GO" id="GO:0046872">
    <property type="term" value="F:metal ion binding"/>
    <property type="evidence" value="ECO:0007669"/>
    <property type="project" value="InterPro"/>
</dbReference>
<dbReference type="GO" id="GO:0005739">
    <property type="term" value="C:mitochondrion"/>
    <property type="evidence" value="ECO:0007669"/>
    <property type="project" value="TreeGrafter"/>
</dbReference>
<evidence type="ECO:0000256" key="1">
    <source>
        <dbReference type="ARBA" id="ARBA00002123"/>
    </source>
</evidence>
<dbReference type="SUPFAM" id="SSF63411">
    <property type="entry name" value="LuxS/MPP-like metallohydrolase"/>
    <property type="match status" value="2"/>
</dbReference>
<feature type="domain" description="Peptidase M16 N-terminal" evidence="4">
    <location>
        <begin position="86"/>
        <end position="228"/>
    </location>
</feature>
<dbReference type="Proteomes" id="UP000612055">
    <property type="component" value="Unassembled WGS sequence"/>
</dbReference>
<comment type="similarity">
    <text evidence="2">Belongs to the peptidase M16 family.</text>
</comment>
<dbReference type="InterPro" id="IPR050361">
    <property type="entry name" value="MPP/UQCRC_Complex"/>
</dbReference>
<dbReference type="EMBL" id="JAEHOE010000003">
    <property type="protein sequence ID" value="KAG2500806.1"/>
    <property type="molecule type" value="Genomic_DNA"/>
</dbReference>
<organism evidence="6 7">
    <name type="scientific">Edaphochlamys debaryana</name>
    <dbReference type="NCBI Taxonomy" id="47281"/>
    <lineage>
        <taxon>Eukaryota</taxon>
        <taxon>Viridiplantae</taxon>
        <taxon>Chlorophyta</taxon>
        <taxon>core chlorophytes</taxon>
        <taxon>Chlorophyceae</taxon>
        <taxon>CS clade</taxon>
        <taxon>Chlamydomonadales</taxon>
        <taxon>Chlamydomonadales incertae sedis</taxon>
        <taxon>Edaphochlamys</taxon>
    </lineage>
</organism>
<comment type="function">
    <text evidence="1">Substrate recognition and binding subunit of the essential mitochondrial processing protease (MPP), which cleaves the mitochondrial sequence off newly imported precursors proteins.</text>
</comment>
<feature type="region of interest" description="Disordered" evidence="3">
    <location>
        <begin position="57"/>
        <end position="81"/>
    </location>
</feature>
<dbReference type="Pfam" id="PF00675">
    <property type="entry name" value="Peptidase_M16"/>
    <property type="match status" value="1"/>
</dbReference>
<dbReference type="InterPro" id="IPR007863">
    <property type="entry name" value="Peptidase_M16_C"/>
</dbReference>
<dbReference type="OrthoDB" id="10251424at2759"/>
<name>A0A835YDX3_9CHLO</name>
<evidence type="ECO:0000259" key="4">
    <source>
        <dbReference type="Pfam" id="PF00675"/>
    </source>
</evidence>
<dbReference type="Pfam" id="PF05193">
    <property type="entry name" value="Peptidase_M16_C"/>
    <property type="match status" value="1"/>
</dbReference>
<dbReference type="PANTHER" id="PTHR11851">
    <property type="entry name" value="METALLOPROTEASE"/>
    <property type="match status" value="1"/>
</dbReference>
<gene>
    <name evidence="6" type="ORF">HYH03_001568</name>
</gene>
<dbReference type="Gene3D" id="3.30.830.10">
    <property type="entry name" value="Metalloenzyme, LuxS/M16 peptidase-like"/>
    <property type="match status" value="2"/>
</dbReference>
<feature type="compositionally biased region" description="Low complexity" evidence="3">
    <location>
        <begin position="64"/>
        <end position="75"/>
    </location>
</feature>
<sequence length="486" mass="49296">MLSAGSNQLAPALARCIATSASAANAVPALAPAKSGGILSSVFGMGGSRIDVPLSEKLPSVTEPPRSSAPAAKPSVQTSSVGPGVKVATIESASPLSGLALFIEGGSSAETSSTAGASQVLQIAAFKATANRSTFRLTRELEKIGATAYCRAARDHVAFGIDAVRLNQREALEILADSVFNSRFAYWEVRDSLDALKEQLATQLKNPITTVTEVLHRAAYDGGLGNQLVVDPSLVDGFTDATLREYVASITSPSRVVLAGVGVDHAEITALAGPLLSVPNTATAAPAASKYVGGSMSVLAPAAPATYVGVAFEAKGGASDAKAAASALVVKALLDDARPTLPFARKEHEVFTSLSPFAHLYKGSGLVGVVASGAPRKAGALVDALTAKVQAVAKGVSEPQLALAKALALGQLKATTGTTAGLVSSIGWSTLATGKYNGNEVASAVSALTAAEVTSYVSAMVKANPTFVAYGDLSSLPRTDAFAKRF</sequence>
<evidence type="ECO:0000256" key="3">
    <source>
        <dbReference type="SAM" id="MobiDB-lite"/>
    </source>
</evidence>
<keyword evidence="7" id="KW-1185">Reference proteome</keyword>
<evidence type="ECO:0000256" key="2">
    <source>
        <dbReference type="ARBA" id="ARBA00007261"/>
    </source>
</evidence>
<evidence type="ECO:0000259" key="5">
    <source>
        <dbReference type="Pfam" id="PF05193"/>
    </source>
</evidence>
<comment type="caution">
    <text evidence="6">The sequence shown here is derived from an EMBL/GenBank/DDBJ whole genome shotgun (WGS) entry which is preliminary data.</text>
</comment>
<dbReference type="InterPro" id="IPR011765">
    <property type="entry name" value="Pept_M16_N"/>
</dbReference>
<feature type="domain" description="Peptidase M16 C-terminal" evidence="5">
    <location>
        <begin position="239"/>
        <end position="406"/>
    </location>
</feature>
<accession>A0A835YDX3</accession>
<reference evidence="6" key="1">
    <citation type="journal article" date="2020" name="bioRxiv">
        <title>Comparative genomics of Chlamydomonas.</title>
        <authorList>
            <person name="Craig R.J."/>
            <person name="Hasan A.R."/>
            <person name="Ness R.W."/>
            <person name="Keightley P.D."/>
        </authorList>
    </citation>
    <scope>NUCLEOTIDE SEQUENCE</scope>
    <source>
        <strain evidence="6">CCAP 11/70</strain>
    </source>
</reference>
<evidence type="ECO:0000313" key="7">
    <source>
        <dbReference type="Proteomes" id="UP000612055"/>
    </source>
</evidence>
<evidence type="ECO:0000313" key="6">
    <source>
        <dbReference type="EMBL" id="KAG2500806.1"/>
    </source>
</evidence>
<protein>
    <submittedName>
        <fullName evidence="6">Uncharacterized protein</fullName>
    </submittedName>
</protein>
<dbReference type="PANTHER" id="PTHR11851:SF49">
    <property type="entry name" value="MITOCHONDRIAL-PROCESSING PEPTIDASE SUBUNIT ALPHA"/>
    <property type="match status" value="1"/>
</dbReference>
<dbReference type="AlphaFoldDB" id="A0A835YDX3"/>